<accession>A0ACC0GFA6</accession>
<keyword evidence="2" id="KW-1185">Reference proteome</keyword>
<proteinExistence type="predicted"/>
<dbReference type="Proteomes" id="UP001060215">
    <property type="component" value="Chromosome 8"/>
</dbReference>
<name>A0ACC0GFA6_9ERIC</name>
<comment type="caution">
    <text evidence="1">The sequence shown here is derived from an EMBL/GenBank/DDBJ whole genome shotgun (WGS) entry which is preliminary data.</text>
</comment>
<gene>
    <name evidence="1" type="ORF">LOK49_LG09G02627</name>
</gene>
<protein>
    <submittedName>
        <fullName evidence="1">Uncharacterized protein</fullName>
    </submittedName>
</protein>
<sequence>MKQKVNSKKVKASAEEEPRENEIQTDDKDELDEGEELQDEDIQHAIPEYGRLIAIHAGKLKGGIHNWFTQRNLLRVYPKGIRFDSSNIGVFPKVEMFTDYCPEAALAFFL</sequence>
<evidence type="ECO:0000313" key="2">
    <source>
        <dbReference type="Proteomes" id="UP001060215"/>
    </source>
</evidence>
<evidence type="ECO:0000313" key="1">
    <source>
        <dbReference type="EMBL" id="KAI7999244.1"/>
    </source>
</evidence>
<reference evidence="1 2" key="1">
    <citation type="journal article" date="2022" name="Plant J.">
        <title>Chromosome-level genome of Camellia lanceoleosa provides a valuable resource for understanding genome evolution and self-incompatibility.</title>
        <authorList>
            <person name="Gong W."/>
            <person name="Xiao S."/>
            <person name="Wang L."/>
            <person name="Liao Z."/>
            <person name="Chang Y."/>
            <person name="Mo W."/>
            <person name="Hu G."/>
            <person name="Li W."/>
            <person name="Zhao G."/>
            <person name="Zhu H."/>
            <person name="Hu X."/>
            <person name="Ji K."/>
            <person name="Xiang X."/>
            <person name="Song Q."/>
            <person name="Yuan D."/>
            <person name="Jin S."/>
            <person name="Zhang L."/>
        </authorList>
    </citation>
    <scope>NUCLEOTIDE SEQUENCE [LARGE SCALE GENOMIC DNA]</scope>
    <source>
        <strain evidence="1">SQ_2022a</strain>
    </source>
</reference>
<organism evidence="1 2">
    <name type="scientific">Camellia lanceoleosa</name>
    <dbReference type="NCBI Taxonomy" id="1840588"/>
    <lineage>
        <taxon>Eukaryota</taxon>
        <taxon>Viridiplantae</taxon>
        <taxon>Streptophyta</taxon>
        <taxon>Embryophyta</taxon>
        <taxon>Tracheophyta</taxon>
        <taxon>Spermatophyta</taxon>
        <taxon>Magnoliopsida</taxon>
        <taxon>eudicotyledons</taxon>
        <taxon>Gunneridae</taxon>
        <taxon>Pentapetalae</taxon>
        <taxon>asterids</taxon>
        <taxon>Ericales</taxon>
        <taxon>Theaceae</taxon>
        <taxon>Camellia</taxon>
    </lineage>
</organism>
<dbReference type="EMBL" id="CM045765">
    <property type="protein sequence ID" value="KAI7999244.1"/>
    <property type="molecule type" value="Genomic_DNA"/>
</dbReference>